<sequence>MPWRSPPRGHRRLEPLPINHPIETGDHCKPDPKSAIAPSCPIFQHLH</sequence>
<protein>
    <submittedName>
        <fullName evidence="2">Uncharacterized protein</fullName>
    </submittedName>
</protein>
<dbReference type="RefSeq" id="WP_368004558.1">
    <property type="nucleotide sequence ID" value="NZ_JAMXFF010000001.1"/>
</dbReference>
<reference evidence="2 3" key="1">
    <citation type="journal article" date="2022" name="Front. Microbiol.">
        <title>High genomic differentiation and limited gene flow indicate recent cryptic speciation within the genus Laspinema (cyanobacteria).</title>
        <authorList>
            <person name="Stanojkovic A."/>
            <person name="Skoupy S."/>
            <person name="Skaloud P."/>
            <person name="Dvorak P."/>
        </authorList>
    </citation>
    <scope>NUCLEOTIDE SEQUENCE [LARGE SCALE GENOMIC DNA]</scope>
    <source>
        <strain evidence="2 3">D2a</strain>
    </source>
</reference>
<proteinExistence type="predicted"/>
<evidence type="ECO:0000313" key="3">
    <source>
        <dbReference type="Proteomes" id="UP001525890"/>
    </source>
</evidence>
<gene>
    <name evidence="2" type="ORF">NG799_00460</name>
</gene>
<dbReference type="Proteomes" id="UP001525890">
    <property type="component" value="Unassembled WGS sequence"/>
</dbReference>
<name>A0ABT2MJ83_9CYAN</name>
<organism evidence="2 3">
    <name type="scientific">Laspinema palackyanum D2a</name>
    <dbReference type="NCBI Taxonomy" id="2953684"/>
    <lineage>
        <taxon>Bacteria</taxon>
        <taxon>Bacillati</taxon>
        <taxon>Cyanobacteriota</taxon>
        <taxon>Cyanophyceae</taxon>
        <taxon>Oscillatoriophycideae</taxon>
        <taxon>Oscillatoriales</taxon>
        <taxon>Laspinemataceae</taxon>
        <taxon>Laspinema</taxon>
        <taxon>Laspinema palackyanum</taxon>
    </lineage>
</organism>
<feature type="compositionally biased region" description="Basic and acidic residues" evidence="1">
    <location>
        <begin position="23"/>
        <end position="32"/>
    </location>
</feature>
<accession>A0ABT2MJ83</accession>
<dbReference type="EMBL" id="JAMXFF010000001">
    <property type="protein sequence ID" value="MCT7964799.1"/>
    <property type="molecule type" value="Genomic_DNA"/>
</dbReference>
<comment type="caution">
    <text evidence="2">The sequence shown here is derived from an EMBL/GenBank/DDBJ whole genome shotgun (WGS) entry which is preliminary data.</text>
</comment>
<feature type="region of interest" description="Disordered" evidence="1">
    <location>
        <begin position="1"/>
        <end position="33"/>
    </location>
</feature>
<evidence type="ECO:0000256" key="1">
    <source>
        <dbReference type="SAM" id="MobiDB-lite"/>
    </source>
</evidence>
<keyword evidence="3" id="KW-1185">Reference proteome</keyword>
<evidence type="ECO:0000313" key="2">
    <source>
        <dbReference type="EMBL" id="MCT7964799.1"/>
    </source>
</evidence>